<evidence type="ECO:0000313" key="3">
    <source>
        <dbReference type="EMBL" id="TVT37669.1"/>
    </source>
</evidence>
<proteinExistence type="predicted"/>
<dbReference type="Proteomes" id="UP000317624">
    <property type="component" value="Unassembled WGS sequence"/>
</dbReference>
<protein>
    <submittedName>
        <fullName evidence="3">DUF2157 domain-containing protein</fullName>
    </submittedName>
</protein>
<dbReference type="AlphaFoldDB" id="A0A558BMD0"/>
<sequence>MAPPIFRLLADLEAEGLLPPTQADVIRADERTRPFSLHYELRALLYLGITLLVGGLGVLVYQHLDSIGHGVIIGVIILAMASSFAYAARHRAPFTWGEAPRTSIAADYLLLLSCLLFLVLEGYLQAQYALFGTRYGLAAAVPTVLFFYLAYRFDHRGVLSMAITALAAWVGVNVAPLALFTSGFPAQELSAPGLLLGLGLLGAGLASELLRRKPHFVYTYMLLGSNVALLAAMVRLFDDLDHGNDWQALLVALLVLGICTVLVWYARRTQSYVFLLLAAGYGYVAFTTGLVIVAKAILTDIVGWQDAIFSLAVLYFPMSLIGLVLLLVNIKKILHRA</sequence>
<keyword evidence="1" id="KW-1133">Transmembrane helix</keyword>
<comment type="caution">
    <text evidence="3">The sequence shown here is derived from an EMBL/GenBank/DDBJ whole genome shotgun (WGS) entry which is preliminary data.</text>
</comment>
<name>A0A558BMD0_9BACT</name>
<evidence type="ECO:0000256" key="1">
    <source>
        <dbReference type="SAM" id="Phobius"/>
    </source>
</evidence>
<reference evidence="3 4" key="1">
    <citation type="submission" date="2019-07" db="EMBL/GenBank/DDBJ databases">
        <title>Hymenobacter sp. straun FUR1 Genome sequencing and assembly.</title>
        <authorList>
            <person name="Chhetri G."/>
        </authorList>
    </citation>
    <scope>NUCLEOTIDE SEQUENCE [LARGE SCALE GENOMIC DNA]</scope>
    <source>
        <strain evidence="3 4">Fur1</strain>
    </source>
</reference>
<gene>
    <name evidence="3" type="ORF">FNT36_21075</name>
</gene>
<feature type="domain" description="DUF2157" evidence="2">
    <location>
        <begin position="11"/>
        <end position="157"/>
    </location>
</feature>
<feature type="transmembrane region" description="Helical" evidence="1">
    <location>
        <begin position="272"/>
        <end position="295"/>
    </location>
</feature>
<feature type="transmembrane region" description="Helical" evidence="1">
    <location>
        <begin position="67"/>
        <end position="87"/>
    </location>
</feature>
<evidence type="ECO:0000313" key="4">
    <source>
        <dbReference type="Proteomes" id="UP000317624"/>
    </source>
</evidence>
<evidence type="ECO:0000259" key="2">
    <source>
        <dbReference type="Pfam" id="PF09925"/>
    </source>
</evidence>
<dbReference type="RefSeq" id="WP_144851830.1">
    <property type="nucleotide sequence ID" value="NZ_VMRJ01000006.1"/>
</dbReference>
<keyword evidence="4" id="KW-1185">Reference proteome</keyword>
<dbReference type="Pfam" id="PF09925">
    <property type="entry name" value="DUF2157"/>
    <property type="match status" value="1"/>
</dbReference>
<keyword evidence="1" id="KW-0472">Membrane</keyword>
<feature type="transmembrane region" description="Helical" evidence="1">
    <location>
        <begin position="108"/>
        <end position="126"/>
    </location>
</feature>
<feature type="transmembrane region" description="Helical" evidence="1">
    <location>
        <begin position="307"/>
        <end position="328"/>
    </location>
</feature>
<accession>A0A558BMD0</accession>
<feature type="transmembrane region" description="Helical" evidence="1">
    <location>
        <begin position="246"/>
        <end position="265"/>
    </location>
</feature>
<dbReference type="EMBL" id="VMRJ01000006">
    <property type="protein sequence ID" value="TVT37669.1"/>
    <property type="molecule type" value="Genomic_DNA"/>
</dbReference>
<organism evidence="3 4">
    <name type="scientific">Hymenobacter setariae</name>
    <dbReference type="NCBI Taxonomy" id="2594794"/>
    <lineage>
        <taxon>Bacteria</taxon>
        <taxon>Pseudomonadati</taxon>
        <taxon>Bacteroidota</taxon>
        <taxon>Cytophagia</taxon>
        <taxon>Cytophagales</taxon>
        <taxon>Hymenobacteraceae</taxon>
        <taxon>Hymenobacter</taxon>
    </lineage>
</organism>
<dbReference type="OrthoDB" id="650263at2"/>
<feature type="transmembrane region" description="Helical" evidence="1">
    <location>
        <begin position="158"/>
        <end position="179"/>
    </location>
</feature>
<keyword evidence="1" id="KW-0812">Transmembrane</keyword>
<dbReference type="InterPro" id="IPR018677">
    <property type="entry name" value="DUF2157"/>
</dbReference>
<feature type="transmembrane region" description="Helical" evidence="1">
    <location>
        <begin position="217"/>
        <end position="234"/>
    </location>
</feature>
<feature type="transmembrane region" description="Helical" evidence="1">
    <location>
        <begin position="43"/>
        <end position="61"/>
    </location>
</feature>
<feature type="transmembrane region" description="Helical" evidence="1">
    <location>
        <begin position="132"/>
        <end position="151"/>
    </location>
</feature>
<feature type="transmembrane region" description="Helical" evidence="1">
    <location>
        <begin position="191"/>
        <end position="210"/>
    </location>
</feature>